<evidence type="ECO:0000313" key="2">
    <source>
        <dbReference type="Proteomes" id="UP001500888"/>
    </source>
</evidence>
<evidence type="ECO:0000313" key="1">
    <source>
        <dbReference type="EMBL" id="GAA3829887.1"/>
    </source>
</evidence>
<keyword evidence="2" id="KW-1185">Reference proteome</keyword>
<dbReference type="InterPro" id="IPR044859">
    <property type="entry name" value="Allene_oxi_cyc_Dirigent"/>
</dbReference>
<organism evidence="1 2">
    <name type="scientific">Sphaerisporangium flaviroseum</name>
    <dbReference type="NCBI Taxonomy" id="509199"/>
    <lineage>
        <taxon>Bacteria</taxon>
        <taxon>Bacillati</taxon>
        <taxon>Actinomycetota</taxon>
        <taxon>Actinomycetes</taxon>
        <taxon>Streptosporangiales</taxon>
        <taxon>Streptosporangiaceae</taxon>
        <taxon>Sphaerisporangium</taxon>
    </lineage>
</organism>
<evidence type="ECO:0008006" key="3">
    <source>
        <dbReference type="Google" id="ProtNLM"/>
    </source>
</evidence>
<reference evidence="2" key="1">
    <citation type="journal article" date="2019" name="Int. J. Syst. Evol. Microbiol.">
        <title>The Global Catalogue of Microorganisms (GCM) 10K type strain sequencing project: providing services to taxonomists for standard genome sequencing and annotation.</title>
        <authorList>
            <consortium name="The Broad Institute Genomics Platform"/>
            <consortium name="The Broad Institute Genome Sequencing Center for Infectious Disease"/>
            <person name="Wu L."/>
            <person name="Ma J."/>
        </authorList>
    </citation>
    <scope>NUCLEOTIDE SEQUENCE [LARGE SCALE GENOMIC DNA]</scope>
    <source>
        <strain evidence="2">JCM 16908</strain>
    </source>
</reference>
<accession>A0ABP7IY02</accession>
<dbReference type="RefSeq" id="WP_344947193.1">
    <property type="nucleotide sequence ID" value="NZ_BAAAZR010000028.1"/>
</dbReference>
<dbReference type="Proteomes" id="UP001500888">
    <property type="component" value="Unassembled WGS sequence"/>
</dbReference>
<comment type="caution">
    <text evidence="1">The sequence shown here is derived from an EMBL/GenBank/DDBJ whole genome shotgun (WGS) entry which is preliminary data.</text>
</comment>
<sequence length="172" mass="18086">MSGFSLRRRSATTALVIAFLGVSIAIVPPDMASASPLASTSTSTPAPKRKSTELIFYADKVVNTQPGQIKAGDSWVTYLSLFDVKKKRAGDGSARCSAVQATPQGVIAQCTHVLRTKRGQITLLGMDDWAGNPPWTSSAAITGGTDHYAGMTGSARITVSAQHVIIKIRPIG</sequence>
<dbReference type="EMBL" id="BAAAZR010000028">
    <property type="protein sequence ID" value="GAA3829887.1"/>
    <property type="molecule type" value="Genomic_DNA"/>
</dbReference>
<protein>
    <recommendedName>
        <fullName evidence="3">Allene oxide cyclase</fullName>
    </recommendedName>
</protein>
<name>A0ABP7IY02_9ACTN</name>
<gene>
    <name evidence="1" type="ORF">GCM10022226_58410</name>
</gene>
<dbReference type="Gene3D" id="2.40.480.10">
    <property type="entry name" value="Allene oxide cyclase-like"/>
    <property type="match status" value="1"/>
</dbReference>
<proteinExistence type="predicted"/>